<evidence type="ECO:0000256" key="7">
    <source>
        <dbReference type="ARBA" id="ARBA00023242"/>
    </source>
</evidence>
<evidence type="ECO:0000313" key="11">
    <source>
        <dbReference type="EMBL" id="KAJ4848646.1"/>
    </source>
</evidence>
<dbReference type="PANTHER" id="PTHR31190">
    <property type="entry name" value="DNA-BINDING DOMAIN"/>
    <property type="match status" value="1"/>
</dbReference>
<protein>
    <recommendedName>
        <fullName evidence="10">AP2/ERF domain-containing protein</fullName>
    </recommendedName>
</protein>
<evidence type="ECO:0000256" key="9">
    <source>
        <dbReference type="SAM" id="MobiDB-lite"/>
    </source>
</evidence>
<dbReference type="FunFam" id="3.30.730.10:FF:000001">
    <property type="entry name" value="Ethylene-responsive transcription factor 2"/>
    <property type="match status" value="1"/>
</dbReference>
<dbReference type="InterPro" id="IPR016177">
    <property type="entry name" value="DNA-bd_dom_sf"/>
</dbReference>
<evidence type="ECO:0000259" key="10">
    <source>
        <dbReference type="PROSITE" id="PS51032"/>
    </source>
</evidence>
<keyword evidence="3" id="KW-0805">Transcription regulation</keyword>
<dbReference type="OrthoDB" id="674504at2759"/>
<dbReference type="GO" id="GO:0000976">
    <property type="term" value="F:transcription cis-regulatory region binding"/>
    <property type="evidence" value="ECO:0007669"/>
    <property type="project" value="UniProtKB-ARBA"/>
</dbReference>
<dbReference type="SMART" id="SM00380">
    <property type="entry name" value="AP2"/>
    <property type="match status" value="1"/>
</dbReference>
<dbReference type="Gene3D" id="3.30.730.10">
    <property type="entry name" value="AP2/ERF domain"/>
    <property type="match status" value="1"/>
</dbReference>
<evidence type="ECO:0000256" key="5">
    <source>
        <dbReference type="ARBA" id="ARBA00023159"/>
    </source>
</evidence>
<evidence type="ECO:0000256" key="2">
    <source>
        <dbReference type="ARBA" id="ARBA00022745"/>
    </source>
</evidence>
<keyword evidence="5" id="KW-0010">Activator</keyword>
<accession>A0A9Q0GHX8</accession>
<evidence type="ECO:0000256" key="4">
    <source>
        <dbReference type="ARBA" id="ARBA00023125"/>
    </source>
</evidence>
<feature type="domain" description="AP2/ERF" evidence="10">
    <location>
        <begin position="141"/>
        <end position="199"/>
    </location>
</feature>
<evidence type="ECO:0000256" key="6">
    <source>
        <dbReference type="ARBA" id="ARBA00023163"/>
    </source>
</evidence>
<dbReference type="PROSITE" id="PS51032">
    <property type="entry name" value="AP2_ERF"/>
    <property type="match status" value="1"/>
</dbReference>
<organism evidence="11 12">
    <name type="scientific">Turnera subulata</name>
    <dbReference type="NCBI Taxonomy" id="218843"/>
    <lineage>
        <taxon>Eukaryota</taxon>
        <taxon>Viridiplantae</taxon>
        <taxon>Streptophyta</taxon>
        <taxon>Embryophyta</taxon>
        <taxon>Tracheophyta</taxon>
        <taxon>Spermatophyta</taxon>
        <taxon>Magnoliopsida</taxon>
        <taxon>eudicotyledons</taxon>
        <taxon>Gunneridae</taxon>
        <taxon>Pentapetalae</taxon>
        <taxon>rosids</taxon>
        <taxon>fabids</taxon>
        <taxon>Malpighiales</taxon>
        <taxon>Passifloraceae</taxon>
        <taxon>Turnera</taxon>
    </lineage>
</organism>
<sequence>MSSSSTETQLSSALEFIEQHLFDELFSPSVSTTTTTTTASSSNLSSITSHYFDSDPSYTSSASGLSVSDYLDTGIIDFSLPKPQSSCLDESYVSESVQKKTVKKKPSLKVSLPVKKELVWQPPQPVVAGSVVGVAEEGRRHYRGVRHRPWGKYAAEIRDPTRKGTRVWLGTFDTAVEAAKAYDRAAFKLRGAKAILNFPLEAGKCAAAEEEGAERKKRRRMADKEEEDKVVKREEREVDMVLTPSSWTGGWDFENVTAGGLSLSLPPLSPLSPHPSLGYPQLMVI</sequence>
<evidence type="ECO:0000256" key="3">
    <source>
        <dbReference type="ARBA" id="ARBA00023015"/>
    </source>
</evidence>
<dbReference type="GO" id="GO:0005634">
    <property type="term" value="C:nucleus"/>
    <property type="evidence" value="ECO:0007669"/>
    <property type="project" value="UniProtKB-SubCell"/>
</dbReference>
<dbReference type="CDD" id="cd00018">
    <property type="entry name" value="AP2"/>
    <property type="match status" value="1"/>
</dbReference>
<keyword evidence="6" id="KW-0804">Transcription</keyword>
<dbReference type="PANTHER" id="PTHR31190:SF499">
    <property type="entry name" value="ETHYLENE-RESPONSIVE TRANSCRIPTION FACTOR ERF105"/>
    <property type="match status" value="1"/>
</dbReference>
<dbReference type="PRINTS" id="PR00367">
    <property type="entry name" value="ETHRSPELEMNT"/>
</dbReference>
<dbReference type="GO" id="GO:0003700">
    <property type="term" value="F:DNA-binding transcription factor activity"/>
    <property type="evidence" value="ECO:0007669"/>
    <property type="project" value="InterPro"/>
</dbReference>
<evidence type="ECO:0000256" key="8">
    <source>
        <dbReference type="ARBA" id="ARBA00024343"/>
    </source>
</evidence>
<keyword evidence="7" id="KW-0539">Nucleus</keyword>
<dbReference type="InterPro" id="IPR036955">
    <property type="entry name" value="AP2/ERF_dom_sf"/>
</dbReference>
<dbReference type="GO" id="GO:0009873">
    <property type="term" value="P:ethylene-activated signaling pathway"/>
    <property type="evidence" value="ECO:0007669"/>
    <property type="project" value="UniProtKB-KW"/>
</dbReference>
<dbReference type="SUPFAM" id="SSF54171">
    <property type="entry name" value="DNA-binding domain"/>
    <property type="match status" value="1"/>
</dbReference>
<dbReference type="EMBL" id="JAKUCV010000850">
    <property type="protein sequence ID" value="KAJ4848646.1"/>
    <property type="molecule type" value="Genomic_DNA"/>
</dbReference>
<keyword evidence="2" id="KW-0936">Ethylene signaling pathway</keyword>
<comment type="subcellular location">
    <subcellularLocation>
        <location evidence="1">Nucleus</location>
    </subcellularLocation>
</comment>
<comment type="caution">
    <text evidence="11">The sequence shown here is derived from an EMBL/GenBank/DDBJ whole genome shotgun (WGS) entry which is preliminary data.</text>
</comment>
<dbReference type="GO" id="GO:0006950">
    <property type="term" value="P:response to stress"/>
    <property type="evidence" value="ECO:0007669"/>
    <property type="project" value="UniProtKB-ARBA"/>
</dbReference>
<keyword evidence="12" id="KW-1185">Reference proteome</keyword>
<evidence type="ECO:0000313" key="12">
    <source>
        <dbReference type="Proteomes" id="UP001141552"/>
    </source>
</evidence>
<reference evidence="11" key="2">
    <citation type="journal article" date="2023" name="Plants (Basel)">
        <title>Annotation of the Turnera subulata (Passifloraceae) Draft Genome Reveals the S-Locus Evolved after the Divergence of Turneroideae from Passifloroideae in a Stepwise Manner.</title>
        <authorList>
            <person name="Henning P.M."/>
            <person name="Roalson E.H."/>
            <person name="Mir W."/>
            <person name="McCubbin A.G."/>
            <person name="Shore J.S."/>
        </authorList>
    </citation>
    <scope>NUCLEOTIDE SEQUENCE</scope>
    <source>
        <strain evidence="11">F60SS</strain>
    </source>
</reference>
<feature type="region of interest" description="Disordered" evidence="9">
    <location>
        <begin position="210"/>
        <end position="230"/>
    </location>
</feature>
<reference evidence="11" key="1">
    <citation type="submission" date="2022-02" db="EMBL/GenBank/DDBJ databases">
        <authorList>
            <person name="Henning P.M."/>
            <person name="McCubbin A.G."/>
            <person name="Shore J.S."/>
        </authorList>
    </citation>
    <scope>NUCLEOTIDE SEQUENCE</scope>
    <source>
        <strain evidence="11">F60SS</strain>
        <tissue evidence="11">Leaves</tissue>
    </source>
</reference>
<dbReference type="AlphaFoldDB" id="A0A9Q0GHX8"/>
<dbReference type="InterPro" id="IPR001471">
    <property type="entry name" value="AP2/ERF_dom"/>
</dbReference>
<dbReference type="Pfam" id="PF00847">
    <property type="entry name" value="AP2"/>
    <property type="match status" value="1"/>
</dbReference>
<dbReference type="InterPro" id="IPR044808">
    <property type="entry name" value="ERF_plant"/>
</dbReference>
<name>A0A9Q0GHX8_9ROSI</name>
<dbReference type="Proteomes" id="UP001141552">
    <property type="component" value="Unassembled WGS sequence"/>
</dbReference>
<keyword evidence="4" id="KW-0238">DNA-binding</keyword>
<proteinExistence type="inferred from homology"/>
<evidence type="ECO:0000256" key="1">
    <source>
        <dbReference type="ARBA" id="ARBA00004123"/>
    </source>
</evidence>
<gene>
    <name evidence="11" type="ORF">Tsubulata_923492</name>
</gene>
<comment type="similarity">
    <text evidence="8">Belongs to the AP2/ERF transcription factor family. ERF subfamily.</text>
</comment>